<dbReference type="CDD" id="cd03768">
    <property type="entry name" value="SR_ResInv"/>
    <property type="match status" value="1"/>
</dbReference>
<dbReference type="AlphaFoldDB" id="A0A9X6BAP7"/>
<evidence type="ECO:0000256" key="6">
    <source>
        <dbReference type="PROSITE-ProRule" id="PRU10137"/>
    </source>
</evidence>
<dbReference type="Gene3D" id="1.10.10.60">
    <property type="entry name" value="Homeodomain-like"/>
    <property type="match status" value="1"/>
</dbReference>
<name>A0A9X6BAP7_BACCE</name>
<dbReference type="Pfam" id="PF02796">
    <property type="entry name" value="HTH_7"/>
    <property type="match status" value="1"/>
</dbReference>
<evidence type="ECO:0000313" key="9">
    <source>
        <dbReference type="Proteomes" id="UP000190641"/>
    </source>
</evidence>
<keyword evidence="2" id="KW-0229">DNA integration</keyword>
<protein>
    <submittedName>
        <fullName evidence="8">Resolvase</fullName>
    </submittedName>
</protein>
<comment type="similarity">
    <text evidence="1">Belongs to the site-specific recombinase resolvase family.</text>
</comment>
<comment type="caution">
    <text evidence="8">The sequence shown here is derived from an EMBL/GenBank/DDBJ whole genome shotgun (WGS) entry which is preliminary data.</text>
</comment>
<dbReference type="GO" id="GO:0015074">
    <property type="term" value="P:DNA integration"/>
    <property type="evidence" value="ECO:0007669"/>
    <property type="project" value="UniProtKB-KW"/>
</dbReference>
<dbReference type="EMBL" id="MUAU01000020">
    <property type="protein sequence ID" value="OOR75349.1"/>
    <property type="molecule type" value="Genomic_DNA"/>
</dbReference>
<dbReference type="InterPro" id="IPR050639">
    <property type="entry name" value="SSR_resolvase"/>
</dbReference>
<feature type="domain" description="Resolvase/invertase-type recombinase catalytic" evidence="7">
    <location>
        <begin position="2"/>
        <end position="138"/>
    </location>
</feature>
<sequence>MRKIGYVRVSSEDQNLARQIKQLQQLGIDKLYQEKASGADRNRPKLQKLLQDLQEGDTVWVTDLTRITRSTAELFELVAYIQKKGANLQSVKDTWLDLTSKNPYSQFLLTIMCGVNQLERDLIRMRQREGIELAKRERKYKGRVERYHKKNPNLEQAIALYAQKKLTIPQICEQTQVSKSTLYRKLQMLSVKRRNNGWQMDDSM</sequence>
<gene>
    <name evidence="8" type="ORF">BLX06_09095</name>
</gene>
<evidence type="ECO:0000256" key="5">
    <source>
        <dbReference type="PIRSR" id="PIRSR606118-50"/>
    </source>
</evidence>
<dbReference type="InterPro" id="IPR006118">
    <property type="entry name" value="Recombinase_CS"/>
</dbReference>
<dbReference type="InterPro" id="IPR006119">
    <property type="entry name" value="Resolv_N"/>
</dbReference>
<dbReference type="SMART" id="SM00857">
    <property type="entry name" value="Resolvase"/>
    <property type="match status" value="1"/>
</dbReference>
<evidence type="ECO:0000259" key="7">
    <source>
        <dbReference type="PROSITE" id="PS51736"/>
    </source>
</evidence>
<feature type="active site" description="O-(5'-phospho-DNA)-serine intermediate" evidence="5 6">
    <location>
        <position position="10"/>
    </location>
</feature>
<reference evidence="8 9" key="1">
    <citation type="submission" date="2017-01" db="EMBL/GenBank/DDBJ databases">
        <title>Bacillus cereus isolates.</title>
        <authorList>
            <person name="Beno S.M."/>
        </authorList>
    </citation>
    <scope>NUCLEOTIDE SEQUENCE [LARGE SCALE GENOMIC DNA]</scope>
    <source>
        <strain evidence="8 9">FSL K6-1030</strain>
    </source>
</reference>
<dbReference type="InterPro" id="IPR036162">
    <property type="entry name" value="Resolvase-like_N_sf"/>
</dbReference>
<dbReference type="Pfam" id="PF00239">
    <property type="entry name" value="Resolvase"/>
    <property type="match status" value="1"/>
</dbReference>
<keyword evidence="3" id="KW-0238">DNA-binding</keyword>
<accession>A0A9X6BAP7</accession>
<dbReference type="RefSeq" id="WP_078186492.1">
    <property type="nucleotide sequence ID" value="NZ_MUAU01000020.1"/>
</dbReference>
<evidence type="ECO:0000256" key="1">
    <source>
        <dbReference type="ARBA" id="ARBA00009913"/>
    </source>
</evidence>
<dbReference type="PROSITE" id="PS00397">
    <property type="entry name" value="RECOMBINASES_1"/>
    <property type="match status" value="1"/>
</dbReference>
<evidence type="ECO:0000313" key="8">
    <source>
        <dbReference type="EMBL" id="OOR75349.1"/>
    </source>
</evidence>
<dbReference type="GO" id="GO:0003677">
    <property type="term" value="F:DNA binding"/>
    <property type="evidence" value="ECO:0007669"/>
    <property type="project" value="UniProtKB-KW"/>
</dbReference>
<dbReference type="PANTHER" id="PTHR30461:SF26">
    <property type="entry name" value="RESOLVASE HOMOLOG YNEB"/>
    <property type="match status" value="1"/>
</dbReference>
<keyword evidence="4" id="KW-0233">DNA recombination</keyword>
<dbReference type="PANTHER" id="PTHR30461">
    <property type="entry name" value="DNA-INVERTASE FROM LAMBDOID PROPHAGE"/>
    <property type="match status" value="1"/>
</dbReference>
<organism evidence="8 9">
    <name type="scientific">Bacillus cereus</name>
    <dbReference type="NCBI Taxonomy" id="1396"/>
    <lineage>
        <taxon>Bacteria</taxon>
        <taxon>Bacillati</taxon>
        <taxon>Bacillota</taxon>
        <taxon>Bacilli</taxon>
        <taxon>Bacillales</taxon>
        <taxon>Bacillaceae</taxon>
        <taxon>Bacillus</taxon>
        <taxon>Bacillus cereus group</taxon>
    </lineage>
</organism>
<dbReference type="SUPFAM" id="SSF53041">
    <property type="entry name" value="Resolvase-like"/>
    <property type="match status" value="1"/>
</dbReference>
<dbReference type="InterPro" id="IPR006120">
    <property type="entry name" value="Resolvase_HTH_dom"/>
</dbReference>
<dbReference type="GO" id="GO:0000150">
    <property type="term" value="F:DNA strand exchange activity"/>
    <property type="evidence" value="ECO:0007669"/>
    <property type="project" value="InterPro"/>
</dbReference>
<dbReference type="Proteomes" id="UP000190641">
    <property type="component" value="Unassembled WGS sequence"/>
</dbReference>
<evidence type="ECO:0000256" key="4">
    <source>
        <dbReference type="ARBA" id="ARBA00023172"/>
    </source>
</evidence>
<dbReference type="Gene3D" id="3.40.50.1390">
    <property type="entry name" value="Resolvase, N-terminal catalytic domain"/>
    <property type="match status" value="1"/>
</dbReference>
<evidence type="ECO:0000256" key="2">
    <source>
        <dbReference type="ARBA" id="ARBA00022908"/>
    </source>
</evidence>
<proteinExistence type="inferred from homology"/>
<dbReference type="PROSITE" id="PS51736">
    <property type="entry name" value="RECOMBINASES_3"/>
    <property type="match status" value="1"/>
</dbReference>
<evidence type="ECO:0000256" key="3">
    <source>
        <dbReference type="ARBA" id="ARBA00023125"/>
    </source>
</evidence>